<reference evidence="1 2" key="1">
    <citation type="journal article" date="2024" name="J Genomics">
        <title>Draft genome sequencing and assembly of Favolaschia claudopus CIRM-BRFM 2984 isolated from oak limbs.</title>
        <authorList>
            <person name="Navarro D."/>
            <person name="Drula E."/>
            <person name="Chaduli D."/>
            <person name="Cazenave R."/>
            <person name="Ahrendt S."/>
            <person name="Wang J."/>
            <person name="Lipzen A."/>
            <person name="Daum C."/>
            <person name="Barry K."/>
            <person name="Grigoriev I.V."/>
            <person name="Favel A."/>
            <person name="Rosso M.N."/>
            <person name="Martin F."/>
        </authorList>
    </citation>
    <scope>NUCLEOTIDE SEQUENCE [LARGE SCALE GENOMIC DNA]</scope>
    <source>
        <strain evidence="1 2">CIRM-BRFM 2984</strain>
    </source>
</reference>
<accession>A0AAW0EJI8</accession>
<protein>
    <submittedName>
        <fullName evidence="1">Uncharacterized protein</fullName>
    </submittedName>
</protein>
<gene>
    <name evidence="1" type="ORF">R3P38DRAFT_2826235</name>
</gene>
<evidence type="ECO:0000313" key="1">
    <source>
        <dbReference type="EMBL" id="KAK7064753.1"/>
    </source>
</evidence>
<dbReference type="EMBL" id="JAWWNJ010000001">
    <property type="protein sequence ID" value="KAK7064753.1"/>
    <property type="molecule type" value="Genomic_DNA"/>
</dbReference>
<dbReference type="Proteomes" id="UP001362999">
    <property type="component" value="Unassembled WGS sequence"/>
</dbReference>
<organism evidence="1 2">
    <name type="scientific">Favolaschia claudopus</name>
    <dbReference type="NCBI Taxonomy" id="2862362"/>
    <lineage>
        <taxon>Eukaryota</taxon>
        <taxon>Fungi</taxon>
        <taxon>Dikarya</taxon>
        <taxon>Basidiomycota</taxon>
        <taxon>Agaricomycotina</taxon>
        <taxon>Agaricomycetes</taxon>
        <taxon>Agaricomycetidae</taxon>
        <taxon>Agaricales</taxon>
        <taxon>Marasmiineae</taxon>
        <taxon>Mycenaceae</taxon>
        <taxon>Favolaschia</taxon>
    </lineage>
</organism>
<comment type="caution">
    <text evidence="1">The sequence shown here is derived from an EMBL/GenBank/DDBJ whole genome shotgun (WGS) entry which is preliminary data.</text>
</comment>
<evidence type="ECO:0000313" key="2">
    <source>
        <dbReference type="Proteomes" id="UP001362999"/>
    </source>
</evidence>
<sequence>MSVDPRGYETLPVERHAYLRFGYNRGTEDAAETPPDSAGLNLRSYLGIAGVLGRNKGTEPLETDFESRLGVFLAQCREAKSLDMIASNLLDYHNKTSPIRQEWSMDISSFVCKDEVHYRILERSRPGPFCIILSSATTTLEIVRNKWGPHIASVAQQLLRRGMAFRLCSVTTEPAAGLSHNTATQSSGKLYPGLGYRPLNYKPDNLDYEAYTMLRDQFLKTPRGRVAVRYGGIVGRLARAVLPYDAQTLLLPNSTAGRILHDGWIDEAYSEDQLTPDELDLICGVYHIDTGQQDTSSAGARQVTTVSWWPKPANFATSGLNLGWWSPACEHWYQRRLEQIANENVSLSTAAAWKHNLKYDRQVPGYVAGVERCSRWVLEALRPI</sequence>
<name>A0AAW0EJI8_9AGAR</name>
<keyword evidence="2" id="KW-1185">Reference proteome</keyword>
<dbReference type="AlphaFoldDB" id="A0AAW0EJI8"/>
<proteinExistence type="predicted"/>